<gene>
    <name evidence="2" type="ORF">JEODO184_00787</name>
</gene>
<feature type="transmembrane region" description="Helical" evidence="1">
    <location>
        <begin position="53"/>
        <end position="73"/>
    </location>
</feature>
<accession>A0A6V7RE61</accession>
<dbReference type="AlphaFoldDB" id="A0A6V7RE61"/>
<proteinExistence type="predicted"/>
<reference evidence="2 3" key="1">
    <citation type="submission" date="2020-07" db="EMBL/GenBank/DDBJ databases">
        <authorList>
            <person name="Criscuolo A."/>
        </authorList>
    </citation>
    <scope>NUCLEOTIDE SEQUENCE [LARGE SCALE GENOMIC DNA]</scope>
    <source>
        <strain evidence="2">CIP111649</strain>
    </source>
</reference>
<evidence type="ECO:0008006" key="4">
    <source>
        <dbReference type="Google" id="ProtNLM"/>
    </source>
</evidence>
<feature type="transmembrane region" description="Helical" evidence="1">
    <location>
        <begin position="20"/>
        <end position="41"/>
    </location>
</feature>
<dbReference type="RefSeq" id="WP_185125324.1">
    <property type="nucleotide sequence ID" value="NZ_CAJEWD010000006.1"/>
</dbReference>
<dbReference type="InterPro" id="IPR021683">
    <property type="entry name" value="DUF3267"/>
</dbReference>
<keyword evidence="1" id="KW-0472">Membrane</keyword>
<dbReference type="Proteomes" id="UP000589351">
    <property type="component" value="Unassembled WGS sequence"/>
</dbReference>
<sequence>MDKLILNIFKDQTALKHMSWLQIILALVAFIVCYLVEGLIIHPTGSALIGREHFGIVGAVLFIIALFIVIIIVHEGIHGLFFKIFNPKRKVKFGFKAGMAYASSPGTIFSRKQFLVIILMPFFILTILMVVLMFLYPNPAYKYYIALHTGACAGDIYYAFLILKHKHLDYAMDTEVGMSLYENDPREEYM</sequence>
<organism evidence="2 3">
    <name type="scientific">Jeotgalicoccus meleagridis</name>
    <dbReference type="NCBI Taxonomy" id="2759181"/>
    <lineage>
        <taxon>Bacteria</taxon>
        <taxon>Bacillati</taxon>
        <taxon>Bacillota</taxon>
        <taxon>Bacilli</taxon>
        <taxon>Bacillales</taxon>
        <taxon>Staphylococcaceae</taxon>
        <taxon>Jeotgalicoccus</taxon>
    </lineage>
</organism>
<dbReference type="Pfam" id="PF11667">
    <property type="entry name" value="DUF3267"/>
    <property type="match status" value="1"/>
</dbReference>
<feature type="transmembrane region" description="Helical" evidence="1">
    <location>
        <begin position="143"/>
        <end position="163"/>
    </location>
</feature>
<protein>
    <recommendedName>
        <fullName evidence="4">Zincin peptidase</fullName>
    </recommendedName>
</protein>
<dbReference type="EMBL" id="CAJEWD010000006">
    <property type="protein sequence ID" value="CAD2075130.1"/>
    <property type="molecule type" value="Genomic_DNA"/>
</dbReference>
<keyword evidence="1" id="KW-0812">Transmembrane</keyword>
<comment type="caution">
    <text evidence="2">The sequence shown here is derived from an EMBL/GenBank/DDBJ whole genome shotgun (WGS) entry which is preliminary data.</text>
</comment>
<evidence type="ECO:0000313" key="3">
    <source>
        <dbReference type="Proteomes" id="UP000589351"/>
    </source>
</evidence>
<evidence type="ECO:0000256" key="1">
    <source>
        <dbReference type="SAM" id="Phobius"/>
    </source>
</evidence>
<name>A0A6V7RE61_9STAP</name>
<evidence type="ECO:0000313" key="2">
    <source>
        <dbReference type="EMBL" id="CAD2075130.1"/>
    </source>
</evidence>
<feature type="transmembrane region" description="Helical" evidence="1">
    <location>
        <begin position="114"/>
        <end position="137"/>
    </location>
</feature>
<keyword evidence="1" id="KW-1133">Transmembrane helix</keyword>
<keyword evidence="3" id="KW-1185">Reference proteome</keyword>